<evidence type="ECO:0000313" key="8">
    <source>
        <dbReference type="EMBL" id="KIX14952.1"/>
    </source>
</evidence>
<dbReference type="STRING" id="1429043.X474_06115"/>
<dbReference type="Gene3D" id="3.40.50.12780">
    <property type="entry name" value="N-terminal domain of ligase-like"/>
    <property type="match status" value="1"/>
</dbReference>
<dbReference type="GO" id="GO:0003987">
    <property type="term" value="F:acetate-CoA ligase activity"/>
    <property type="evidence" value="ECO:0007669"/>
    <property type="project" value="UniProtKB-EC"/>
</dbReference>
<accession>A0A0D2GJJ6</accession>
<name>A0A0D2GJJ6_9BACT</name>
<keyword evidence="3" id="KW-0547">Nucleotide-binding</keyword>
<dbReference type="InterPro" id="IPR025110">
    <property type="entry name" value="AMP-bd_C"/>
</dbReference>
<dbReference type="PANTHER" id="PTHR24095:SF14">
    <property type="entry name" value="ACETYL-COENZYME A SYNTHETASE 1"/>
    <property type="match status" value="1"/>
</dbReference>
<evidence type="ECO:0000259" key="6">
    <source>
        <dbReference type="Pfam" id="PF00501"/>
    </source>
</evidence>
<keyword evidence="2" id="KW-0436">Ligase</keyword>
<evidence type="ECO:0000256" key="2">
    <source>
        <dbReference type="ARBA" id="ARBA00022598"/>
    </source>
</evidence>
<dbReference type="PANTHER" id="PTHR24095">
    <property type="entry name" value="ACETYL-COENZYME A SYNTHETASE"/>
    <property type="match status" value="1"/>
</dbReference>
<protein>
    <recommendedName>
        <fullName evidence="1">acetate--CoA ligase</fullName>
        <ecNumber evidence="1">6.2.1.1</ecNumber>
    </recommendedName>
</protein>
<feature type="domain" description="AMP-binding enzyme C-terminal" evidence="7">
    <location>
        <begin position="472"/>
        <end position="550"/>
    </location>
</feature>
<organism evidence="8 9">
    <name type="scientific">Dethiosulfatarculus sandiegensis</name>
    <dbReference type="NCBI Taxonomy" id="1429043"/>
    <lineage>
        <taxon>Bacteria</taxon>
        <taxon>Pseudomonadati</taxon>
        <taxon>Thermodesulfobacteriota</taxon>
        <taxon>Desulfarculia</taxon>
        <taxon>Desulfarculales</taxon>
        <taxon>Desulfarculaceae</taxon>
        <taxon>Dethiosulfatarculus</taxon>
    </lineage>
</organism>
<dbReference type="GO" id="GO:0006085">
    <property type="term" value="P:acetyl-CoA biosynthetic process"/>
    <property type="evidence" value="ECO:0007669"/>
    <property type="project" value="TreeGrafter"/>
</dbReference>
<dbReference type="GO" id="GO:0005524">
    <property type="term" value="F:ATP binding"/>
    <property type="evidence" value="ECO:0007669"/>
    <property type="project" value="UniProtKB-KW"/>
</dbReference>
<dbReference type="AlphaFoldDB" id="A0A0D2GJJ6"/>
<dbReference type="InterPro" id="IPR042099">
    <property type="entry name" value="ANL_N_sf"/>
</dbReference>
<dbReference type="PROSITE" id="PS00455">
    <property type="entry name" value="AMP_BINDING"/>
    <property type="match status" value="1"/>
</dbReference>
<sequence length="573" mass="64012">MIKARIRSQCENSNLGDYEKVYRSFSWEKFSEQLVKDQTGRIDLVGSAIDLWADNPETADQVALIVEKAGEIRRFSYQDLQEISCQWANMLSGLGYCSGDRLFVLLPQGPEIYFAMLACARLGVVFCILHSKADFAQLEACLLNGKPKGILTHPDYLERLPAEALTSVRHFLLTQGPPVATSGHEVVINEIITSLPKRCDPKFHSPKTPLYIVYTSGSTGPPKGVVHSHGDSVGIKASAYYALDLHPGDILWTDGDPGWVTGTVYSSFAPWLCGASSVVQAEPFSASTWYRTLERHKINVWYTSPMILRKLVAAGEDLPGRYDFSKLRHIASVGEPLTPELFFWCRNNLNHPPHDTWWMSETGMILVANFCTMDIKLTSIGRPLPGVETAVVDENGEPLNFLTMGELAVRPNWPAMASGLWQDRERYEDYFRREGWFLTGDMAVTDEDGYIYLQGRNDDLIKVEDKFIGPYEVEQIIARHPSVSEAAVISRTSVEGPVTMKAFVTVHSDIPPSSRLNLEIKAYVKANLSPDIPLKEVEFMDELPKTSTGKLVRRALRAKELGLPAGDTMNMTD</sequence>
<keyword evidence="9" id="KW-1185">Reference proteome</keyword>
<reference evidence="8 9" key="1">
    <citation type="submission" date="2013-11" db="EMBL/GenBank/DDBJ databases">
        <title>Metagenomic analysis of a methanogenic consortium involved in long chain n-alkane degradation.</title>
        <authorList>
            <person name="Davidova I.A."/>
            <person name="Callaghan A.V."/>
            <person name="Wawrik B."/>
            <person name="Pruitt S."/>
            <person name="Marks C."/>
            <person name="Duncan K.E."/>
            <person name="Suflita J.M."/>
        </authorList>
    </citation>
    <scope>NUCLEOTIDE SEQUENCE [LARGE SCALE GENOMIC DNA]</scope>
    <source>
        <strain evidence="8 9">SPR</strain>
    </source>
</reference>
<comment type="caution">
    <text evidence="8">The sequence shown here is derived from an EMBL/GenBank/DDBJ whole genome shotgun (WGS) entry which is preliminary data.</text>
</comment>
<dbReference type="InterPro" id="IPR045851">
    <property type="entry name" value="AMP-bd_C_sf"/>
</dbReference>
<proteinExistence type="predicted"/>
<dbReference type="Gene3D" id="3.30.300.30">
    <property type="match status" value="1"/>
</dbReference>
<dbReference type="EMBL" id="AZAC01000007">
    <property type="protein sequence ID" value="KIX14952.1"/>
    <property type="molecule type" value="Genomic_DNA"/>
</dbReference>
<evidence type="ECO:0000259" key="7">
    <source>
        <dbReference type="Pfam" id="PF13193"/>
    </source>
</evidence>
<dbReference type="SUPFAM" id="SSF56801">
    <property type="entry name" value="Acetyl-CoA synthetase-like"/>
    <property type="match status" value="1"/>
</dbReference>
<evidence type="ECO:0000256" key="4">
    <source>
        <dbReference type="ARBA" id="ARBA00022840"/>
    </source>
</evidence>
<keyword evidence="4" id="KW-0067">ATP-binding</keyword>
<dbReference type="PATRIC" id="fig|1429043.3.peg.1294"/>
<dbReference type="Pfam" id="PF00501">
    <property type="entry name" value="AMP-binding"/>
    <property type="match status" value="1"/>
</dbReference>
<dbReference type="InterPro" id="IPR000873">
    <property type="entry name" value="AMP-dep_synth/lig_dom"/>
</dbReference>
<dbReference type="EC" id="6.2.1.1" evidence="1"/>
<dbReference type="RefSeq" id="WP_044347354.1">
    <property type="nucleotide sequence ID" value="NZ_AZAC01000007.1"/>
</dbReference>
<evidence type="ECO:0000256" key="1">
    <source>
        <dbReference type="ARBA" id="ARBA00013275"/>
    </source>
</evidence>
<dbReference type="Proteomes" id="UP000032233">
    <property type="component" value="Unassembled WGS sequence"/>
</dbReference>
<dbReference type="InParanoid" id="A0A0D2GJJ6"/>
<dbReference type="OrthoDB" id="9801302at2"/>
<gene>
    <name evidence="8" type="ORF">X474_06115</name>
</gene>
<keyword evidence="5" id="KW-0007">Acetylation</keyword>
<dbReference type="Pfam" id="PF13193">
    <property type="entry name" value="AMP-binding_C"/>
    <property type="match status" value="1"/>
</dbReference>
<evidence type="ECO:0000313" key="9">
    <source>
        <dbReference type="Proteomes" id="UP000032233"/>
    </source>
</evidence>
<evidence type="ECO:0000256" key="5">
    <source>
        <dbReference type="ARBA" id="ARBA00022990"/>
    </source>
</evidence>
<feature type="domain" description="AMP-dependent synthetase/ligase" evidence="6">
    <location>
        <begin position="57"/>
        <end position="420"/>
    </location>
</feature>
<evidence type="ECO:0000256" key="3">
    <source>
        <dbReference type="ARBA" id="ARBA00022741"/>
    </source>
</evidence>
<dbReference type="InterPro" id="IPR020845">
    <property type="entry name" value="AMP-binding_CS"/>
</dbReference>